<name>A0A7J7IX12_BUGNE</name>
<feature type="compositionally biased region" description="Polar residues" evidence="1">
    <location>
        <begin position="47"/>
        <end position="61"/>
    </location>
</feature>
<organism evidence="2 3">
    <name type="scientific">Bugula neritina</name>
    <name type="common">Brown bryozoan</name>
    <name type="synonym">Sertularia neritina</name>
    <dbReference type="NCBI Taxonomy" id="10212"/>
    <lineage>
        <taxon>Eukaryota</taxon>
        <taxon>Metazoa</taxon>
        <taxon>Spiralia</taxon>
        <taxon>Lophotrochozoa</taxon>
        <taxon>Bryozoa</taxon>
        <taxon>Gymnolaemata</taxon>
        <taxon>Cheilostomatida</taxon>
        <taxon>Flustrina</taxon>
        <taxon>Buguloidea</taxon>
        <taxon>Bugulidae</taxon>
        <taxon>Bugula</taxon>
    </lineage>
</organism>
<dbReference type="Proteomes" id="UP000593567">
    <property type="component" value="Unassembled WGS sequence"/>
</dbReference>
<reference evidence="2" key="1">
    <citation type="submission" date="2020-06" db="EMBL/GenBank/DDBJ databases">
        <title>Draft genome of Bugula neritina, a colonial animal packing powerful symbionts and potential medicines.</title>
        <authorList>
            <person name="Rayko M."/>
        </authorList>
    </citation>
    <scope>NUCLEOTIDE SEQUENCE [LARGE SCALE GENOMIC DNA]</scope>
    <source>
        <strain evidence="2">Kwan_BN1</strain>
    </source>
</reference>
<proteinExistence type="predicted"/>
<comment type="caution">
    <text evidence="2">The sequence shown here is derived from an EMBL/GenBank/DDBJ whole genome shotgun (WGS) entry which is preliminary data.</text>
</comment>
<accession>A0A7J7IX12</accession>
<dbReference type="EMBL" id="VXIV02003349">
    <property type="protein sequence ID" value="KAF6017961.1"/>
    <property type="molecule type" value="Genomic_DNA"/>
</dbReference>
<evidence type="ECO:0000256" key="1">
    <source>
        <dbReference type="SAM" id="MobiDB-lite"/>
    </source>
</evidence>
<feature type="region of interest" description="Disordered" evidence="1">
    <location>
        <begin position="25"/>
        <end position="61"/>
    </location>
</feature>
<evidence type="ECO:0000313" key="2">
    <source>
        <dbReference type="EMBL" id="KAF6017961.1"/>
    </source>
</evidence>
<dbReference type="AlphaFoldDB" id="A0A7J7IX12"/>
<evidence type="ECO:0000313" key="3">
    <source>
        <dbReference type="Proteomes" id="UP000593567"/>
    </source>
</evidence>
<gene>
    <name evidence="2" type="ORF">EB796_023721</name>
</gene>
<keyword evidence="3" id="KW-1185">Reference proteome</keyword>
<protein>
    <submittedName>
        <fullName evidence="2">Uncharacterized protein</fullName>
    </submittedName>
</protein>
<sequence>MESSDGGPIMFVEDGETYMLVPKRKTRPLSVDKSTQTARNCGPYRSHGNNNNKQNGRSQLNCGSDCTGIEIRISQNNE</sequence>